<gene>
    <name evidence="1" type="ORF">EGYM00392_LOCUS26162</name>
</gene>
<accession>A0A7S1IJY5</accession>
<sequence>MMMVLHCPCLWTGASNDQGLVRPRCFCVQRPGNGRTTEPPVVAQGGEGGPASVYASFVAMLKRTSIGLATLNSFMKHTAEIFFYPQQNRNEGPGSPWMLTLREQHCQKWSFCLVFCKGSLVVLGGCMGY</sequence>
<organism evidence="1">
    <name type="scientific">Eutreptiella gymnastica</name>
    <dbReference type="NCBI Taxonomy" id="73025"/>
    <lineage>
        <taxon>Eukaryota</taxon>
        <taxon>Discoba</taxon>
        <taxon>Euglenozoa</taxon>
        <taxon>Euglenida</taxon>
        <taxon>Spirocuta</taxon>
        <taxon>Euglenophyceae</taxon>
        <taxon>Eutreptiales</taxon>
        <taxon>Eutreptiaceae</taxon>
        <taxon>Eutreptiella</taxon>
    </lineage>
</organism>
<name>A0A7S1IJY5_9EUGL</name>
<evidence type="ECO:0000313" key="1">
    <source>
        <dbReference type="EMBL" id="CAD9015056.1"/>
    </source>
</evidence>
<reference evidence="1" key="1">
    <citation type="submission" date="2021-01" db="EMBL/GenBank/DDBJ databases">
        <authorList>
            <person name="Corre E."/>
            <person name="Pelletier E."/>
            <person name="Niang G."/>
            <person name="Scheremetjew M."/>
            <person name="Finn R."/>
            <person name="Kale V."/>
            <person name="Holt S."/>
            <person name="Cochrane G."/>
            <person name="Meng A."/>
            <person name="Brown T."/>
            <person name="Cohen L."/>
        </authorList>
    </citation>
    <scope>NUCLEOTIDE SEQUENCE</scope>
    <source>
        <strain evidence="1">NIES-381</strain>
    </source>
</reference>
<proteinExistence type="predicted"/>
<dbReference type="EMBL" id="HBGA01069955">
    <property type="protein sequence ID" value="CAD9015056.1"/>
    <property type="molecule type" value="Transcribed_RNA"/>
</dbReference>
<dbReference type="AlphaFoldDB" id="A0A7S1IJY5"/>
<protein>
    <submittedName>
        <fullName evidence="1">Uncharacterized protein</fullName>
    </submittedName>
</protein>